<sequence length="152" mass="17060">MESKVVIEVAVLVCEQGHRWSDAAKRFANQHLKQNIASNLSLERQLLFQILPVDATVVAAALGCYRDAVVVWEVNAKNVDRRLSNVVHLHRHAANRLQWLAVDDPSRKLSQALPHFMSFAISGILTQPMQMQTVFKLTTAQVARNARLNTPV</sequence>
<dbReference type="AlphaFoldDB" id="A0A517SNU8"/>
<reference evidence="1 2" key="1">
    <citation type="submission" date="2019-02" db="EMBL/GenBank/DDBJ databases">
        <title>Deep-cultivation of Planctomycetes and their phenomic and genomic characterization uncovers novel biology.</title>
        <authorList>
            <person name="Wiegand S."/>
            <person name="Jogler M."/>
            <person name="Boedeker C."/>
            <person name="Pinto D."/>
            <person name="Vollmers J."/>
            <person name="Rivas-Marin E."/>
            <person name="Kohn T."/>
            <person name="Peeters S.H."/>
            <person name="Heuer A."/>
            <person name="Rast P."/>
            <person name="Oberbeckmann S."/>
            <person name="Bunk B."/>
            <person name="Jeske O."/>
            <person name="Meyerdierks A."/>
            <person name="Storesund J.E."/>
            <person name="Kallscheuer N."/>
            <person name="Luecker S."/>
            <person name="Lage O.M."/>
            <person name="Pohl T."/>
            <person name="Merkel B.J."/>
            <person name="Hornburger P."/>
            <person name="Mueller R.-W."/>
            <person name="Bruemmer F."/>
            <person name="Labrenz M."/>
            <person name="Spormann A.M."/>
            <person name="Op den Camp H."/>
            <person name="Overmann J."/>
            <person name="Amann R."/>
            <person name="Jetten M.S.M."/>
            <person name="Mascher T."/>
            <person name="Medema M.H."/>
            <person name="Devos D.P."/>
            <person name="Kaster A.-K."/>
            <person name="Ovreas L."/>
            <person name="Rohde M."/>
            <person name="Galperin M.Y."/>
            <person name="Jogler C."/>
        </authorList>
    </citation>
    <scope>NUCLEOTIDE SEQUENCE [LARGE SCALE GENOMIC DNA]</scope>
    <source>
        <strain evidence="1 2">SV_7m_r</strain>
    </source>
</reference>
<organism evidence="1 2">
    <name type="scientific">Stieleria bergensis</name>
    <dbReference type="NCBI Taxonomy" id="2528025"/>
    <lineage>
        <taxon>Bacteria</taxon>
        <taxon>Pseudomonadati</taxon>
        <taxon>Planctomycetota</taxon>
        <taxon>Planctomycetia</taxon>
        <taxon>Pirellulales</taxon>
        <taxon>Pirellulaceae</taxon>
        <taxon>Stieleria</taxon>
    </lineage>
</organism>
<proteinExistence type="predicted"/>
<evidence type="ECO:0000313" key="1">
    <source>
        <dbReference type="EMBL" id="QDT57788.1"/>
    </source>
</evidence>
<dbReference type="EMBL" id="CP036272">
    <property type="protein sequence ID" value="QDT57788.1"/>
    <property type="molecule type" value="Genomic_DNA"/>
</dbReference>
<dbReference type="Proteomes" id="UP000315003">
    <property type="component" value="Chromosome"/>
</dbReference>
<name>A0A517SNU8_9BACT</name>
<accession>A0A517SNU8</accession>
<protein>
    <submittedName>
        <fullName evidence="1">Uncharacterized protein</fullName>
    </submittedName>
</protein>
<gene>
    <name evidence="1" type="ORF">SV7mr_02730</name>
</gene>
<keyword evidence="2" id="KW-1185">Reference proteome</keyword>
<evidence type="ECO:0000313" key="2">
    <source>
        <dbReference type="Proteomes" id="UP000315003"/>
    </source>
</evidence>